<protein>
    <submittedName>
        <fullName evidence="2">Uncharacterized protein</fullName>
    </submittedName>
</protein>
<dbReference type="EMBL" id="CP006644">
    <property type="protein sequence ID" value="AHE52597.1"/>
    <property type="molecule type" value="Genomic_DNA"/>
</dbReference>
<dbReference type="RefSeq" id="WP_158013896.1">
    <property type="nucleotide sequence ID" value="NZ_CP006644.1"/>
</dbReference>
<evidence type="ECO:0000313" key="1">
    <source>
        <dbReference type="EMBL" id="AHE52597.1"/>
    </source>
</evidence>
<evidence type="ECO:0000313" key="2">
    <source>
        <dbReference type="EMBL" id="AHE56046.1"/>
    </source>
</evidence>
<dbReference type="AlphaFoldDB" id="W0AG20"/>
<reference evidence="2 3" key="1">
    <citation type="submission" date="2013-07" db="EMBL/GenBank/DDBJ databases">
        <title>Completed genome of Sphingomonas sanxanigenens NX02.</title>
        <authorList>
            <person name="Ma T."/>
            <person name="Huang H."/>
            <person name="Wu M."/>
            <person name="Li X."/>
            <person name="Li G."/>
        </authorList>
    </citation>
    <scope>NUCLEOTIDE SEQUENCE [LARGE SCALE GENOMIC DNA]</scope>
    <source>
        <strain evidence="2 3">NX02</strain>
    </source>
</reference>
<evidence type="ECO:0000313" key="3">
    <source>
        <dbReference type="Proteomes" id="UP000018851"/>
    </source>
</evidence>
<proteinExistence type="predicted"/>
<dbReference type="KEGG" id="ssan:NX02_22100"/>
<keyword evidence="3" id="KW-1185">Reference proteome</keyword>
<accession>W0AG20</accession>
<dbReference type="EMBL" id="CP006644">
    <property type="protein sequence ID" value="AHE56046.1"/>
    <property type="molecule type" value="Genomic_DNA"/>
</dbReference>
<dbReference type="HOGENOM" id="CLU_3066334_0_0_5"/>
<dbReference type="STRING" id="1123269.NX02_04245"/>
<dbReference type="Proteomes" id="UP000018851">
    <property type="component" value="Chromosome"/>
</dbReference>
<organism evidence="2 3">
    <name type="scientific">Sphingomonas sanxanigenens DSM 19645 = NX02</name>
    <dbReference type="NCBI Taxonomy" id="1123269"/>
    <lineage>
        <taxon>Bacteria</taxon>
        <taxon>Pseudomonadati</taxon>
        <taxon>Pseudomonadota</taxon>
        <taxon>Alphaproteobacteria</taxon>
        <taxon>Sphingomonadales</taxon>
        <taxon>Sphingomonadaceae</taxon>
        <taxon>Sphingomonas</taxon>
    </lineage>
</organism>
<dbReference type="KEGG" id="ssan:NX02_04245"/>
<sequence>MQRATLALRVARTLVDRARKPSRAERIIGGMLTACSIADVTATAFTDAFKGGR</sequence>
<gene>
    <name evidence="1" type="ORF">NX02_04245</name>
    <name evidence="2" type="ORF">NX02_22100</name>
</gene>
<dbReference type="PATRIC" id="fig|1123269.5.peg.4323"/>
<name>W0AG20_9SPHN</name>